<gene>
    <name evidence="1" type="ORF">F8388_023469</name>
</gene>
<dbReference type="EMBL" id="JAATIP010000195">
    <property type="protein sequence ID" value="KAF4361121.1"/>
    <property type="molecule type" value="Genomic_DNA"/>
</dbReference>
<evidence type="ECO:0000313" key="1">
    <source>
        <dbReference type="EMBL" id="KAF4361121.1"/>
    </source>
</evidence>
<comment type="caution">
    <text evidence="1">The sequence shown here is derived from an EMBL/GenBank/DDBJ whole genome shotgun (WGS) entry which is preliminary data.</text>
</comment>
<dbReference type="PANTHER" id="PTHR33698:SF1">
    <property type="entry name" value="NUCLEAR TRANSPORT FACTOR 2 (NTF2) FAMILY PROTEIN"/>
    <property type="match status" value="1"/>
</dbReference>
<protein>
    <submittedName>
        <fullName evidence="1">Uncharacterized protein</fullName>
    </submittedName>
</protein>
<reference evidence="1 2" key="1">
    <citation type="journal article" date="2020" name="bioRxiv">
        <title>Sequence and annotation of 42 cannabis genomes reveals extensive copy number variation in cannabinoid synthesis and pathogen resistance genes.</title>
        <authorList>
            <person name="Mckernan K.J."/>
            <person name="Helbert Y."/>
            <person name="Kane L.T."/>
            <person name="Ebling H."/>
            <person name="Zhang L."/>
            <person name="Liu B."/>
            <person name="Eaton Z."/>
            <person name="Mclaughlin S."/>
            <person name="Kingan S."/>
            <person name="Baybayan P."/>
            <person name="Concepcion G."/>
            <person name="Jordan M."/>
            <person name="Riva A."/>
            <person name="Barbazuk W."/>
            <person name="Harkins T."/>
        </authorList>
    </citation>
    <scope>NUCLEOTIDE SEQUENCE [LARGE SCALE GENOMIC DNA]</scope>
    <source>
        <strain evidence="2">cv. Jamaican Lion 4</strain>
        <tissue evidence="1">Leaf</tissue>
    </source>
</reference>
<dbReference type="AlphaFoldDB" id="A0A7J6ERU4"/>
<evidence type="ECO:0000313" key="2">
    <source>
        <dbReference type="Proteomes" id="UP000525078"/>
    </source>
</evidence>
<accession>A0A7J6ERU4</accession>
<dbReference type="Gene3D" id="3.10.450.50">
    <property type="match status" value="1"/>
</dbReference>
<name>A0A7J6ERU4_CANSA</name>
<dbReference type="PANTHER" id="PTHR33698">
    <property type="entry name" value="NUCLEAR TRANSPORT FACTOR 2 (NTF2)-LIKE PROTEIN"/>
    <property type="match status" value="1"/>
</dbReference>
<proteinExistence type="predicted"/>
<sequence length="348" mass="39116">MAIAANFSGIVAPQNTWGRKPTPKTAIESFAVKTTCRFDQDRLKREHLKFLQNAELSKLLINGDNKFYPIMASNRSTNNYHNSDPASTSPSDLIKDFYVCINEKNMRKLGDYISADCYIEECSFPSPIDGKEEVFRFFKRLSTSMGENVKFNVQHVCQEDDQLIAAAKWHMGLHLWLDRMEKVTDTLHQRLQLLRIKARIVIESPFKPGGYVLHYVGTLHKPSSEKLLTPLELRYFTTKLRFSICSPNSKALPQVVVTQSSLPSRVDQVSIKDSTMKGPRTGGSGGGRLKMAIGFSGFSFNVPPEEVTSFPCFFVAVDDKVPVTINKCIYIIVGANENAFDPNMNDLA</sequence>
<dbReference type="Proteomes" id="UP000525078">
    <property type="component" value="Unassembled WGS sequence"/>
</dbReference>
<dbReference type="InterPro" id="IPR032710">
    <property type="entry name" value="NTF2-like_dom_sf"/>
</dbReference>
<organism evidence="1 2">
    <name type="scientific">Cannabis sativa</name>
    <name type="common">Hemp</name>
    <name type="synonym">Marijuana</name>
    <dbReference type="NCBI Taxonomy" id="3483"/>
    <lineage>
        <taxon>Eukaryota</taxon>
        <taxon>Viridiplantae</taxon>
        <taxon>Streptophyta</taxon>
        <taxon>Embryophyta</taxon>
        <taxon>Tracheophyta</taxon>
        <taxon>Spermatophyta</taxon>
        <taxon>Magnoliopsida</taxon>
        <taxon>eudicotyledons</taxon>
        <taxon>Gunneridae</taxon>
        <taxon>Pentapetalae</taxon>
        <taxon>rosids</taxon>
        <taxon>fabids</taxon>
        <taxon>Rosales</taxon>
        <taxon>Cannabaceae</taxon>
        <taxon>Cannabis</taxon>
    </lineage>
</organism>
<dbReference type="SUPFAM" id="SSF54427">
    <property type="entry name" value="NTF2-like"/>
    <property type="match status" value="1"/>
</dbReference>